<dbReference type="AlphaFoldDB" id="A0A2S1YGY3"/>
<evidence type="ECO:0000313" key="4">
    <source>
        <dbReference type="EMBL" id="AWK03312.1"/>
    </source>
</evidence>
<keyword evidence="5" id="KW-1185">Reference proteome</keyword>
<gene>
    <name evidence="4" type="ORF">HYN56_03380</name>
</gene>
<evidence type="ECO:0000256" key="2">
    <source>
        <dbReference type="SAM" id="SignalP"/>
    </source>
</evidence>
<sequence>MKKSIKLILMFSYMTITGVNAQVGMQTNNPNKDAVLDLNMADGASTKGLLLPKVELTALNSPLPMTANVAGMHVWNTANTGTGVNAVTPGEYYNDGAKWVRVSSSTDAVNNWQLNGNTNGALKTIGTQDNFALPFVTNNTEKMRLTPEGRLGVGTDTPLVGFHLKSSDVNNNDLMIEGVDDGATFIIKRSTTSTLPTGQSLGGLIWTDVDPAPGVAALTRINSYFRGADLSSLSFFVNRASTAQMTLNQSGFLGLGTTTPGSKLLLYNNNVSDADDDIRIQTRSNTYTPSILIDRNRDNGDNLVYNDNLGSIIFRSYLSGTISNLVYLKGAYKGDGTTKLSSLTLGTSGTDRMTIDEDGYVGIGINKPAAPLHVDGKDTRGILVNATNADFTGNIFDGTASSDGVDISNNSVRIQKGSGGSGSPLILSKGNGYTSIFMTEYFVKGTRVGSVTTTGTGVAYNTTSDMRLKENIIPTQFGLAEIMKIKVNDYNYKSDEKKNTNTGFLAQELFKIYPQAVSVGGADEKTNPWQVDYSKLIPLLVKAIQDQEEQIKILKEKIELKDKDSEIKELKDRMAKLEKAVNGLLK</sequence>
<dbReference type="EMBL" id="CP029255">
    <property type="protein sequence ID" value="AWK03312.1"/>
    <property type="molecule type" value="Genomic_DNA"/>
</dbReference>
<dbReference type="OrthoDB" id="1316648at2"/>
<feature type="coiled-coil region" evidence="1">
    <location>
        <begin position="537"/>
        <end position="580"/>
    </location>
</feature>
<feature type="chain" id="PRO_5015782190" description="Peptidase S74 domain-containing protein" evidence="2">
    <location>
        <begin position="22"/>
        <end position="586"/>
    </location>
</feature>
<evidence type="ECO:0000259" key="3">
    <source>
        <dbReference type="PROSITE" id="PS51688"/>
    </source>
</evidence>
<evidence type="ECO:0000313" key="5">
    <source>
        <dbReference type="Proteomes" id="UP000245250"/>
    </source>
</evidence>
<accession>A0A2S1YGY3</accession>
<feature type="signal peptide" evidence="2">
    <location>
        <begin position="1"/>
        <end position="21"/>
    </location>
</feature>
<protein>
    <recommendedName>
        <fullName evidence="3">Peptidase S74 domain-containing protein</fullName>
    </recommendedName>
</protein>
<proteinExistence type="predicted"/>
<keyword evidence="2" id="KW-0732">Signal</keyword>
<keyword evidence="1" id="KW-0175">Coiled coil</keyword>
<dbReference type="KEGG" id="fcr:HYN56_03380"/>
<dbReference type="RefSeq" id="WP_109190888.1">
    <property type="nucleotide sequence ID" value="NZ_CP029255.1"/>
</dbReference>
<reference evidence="4 5" key="1">
    <citation type="submission" date="2018-05" db="EMBL/GenBank/DDBJ databases">
        <title>Genome sequencing of Flavobacterium sp. HYN0056.</title>
        <authorList>
            <person name="Yi H."/>
            <person name="Baek C."/>
        </authorList>
    </citation>
    <scope>NUCLEOTIDE SEQUENCE [LARGE SCALE GENOMIC DNA]</scope>
    <source>
        <strain evidence="4 5">HYN0056</strain>
    </source>
</reference>
<name>A0A2S1YGY3_9FLAO</name>
<evidence type="ECO:0000256" key="1">
    <source>
        <dbReference type="SAM" id="Coils"/>
    </source>
</evidence>
<dbReference type="PROSITE" id="PS51688">
    <property type="entry name" value="ICA"/>
    <property type="match status" value="1"/>
</dbReference>
<feature type="domain" description="Peptidase S74" evidence="3">
    <location>
        <begin position="464"/>
        <end position="558"/>
    </location>
</feature>
<dbReference type="Proteomes" id="UP000245250">
    <property type="component" value="Chromosome"/>
</dbReference>
<dbReference type="InterPro" id="IPR030392">
    <property type="entry name" value="S74_ICA"/>
</dbReference>
<dbReference type="Pfam" id="PF13884">
    <property type="entry name" value="Peptidase_S74"/>
    <property type="match status" value="1"/>
</dbReference>
<organism evidence="4 5">
    <name type="scientific">Flavobacterium crocinum</name>
    <dbReference type="NCBI Taxonomy" id="2183896"/>
    <lineage>
        <taxon>Bacteria</taxon>
        <taxon>Pseudomonadati</taxon>
        <taxon>Bacteroidota</taxon>
        <taxon>Flavobacteriia</taxon>
        <taxon>Flavobacteriales</taxon>
        <taxon>Flavobacteriaceae</taxon>
        <taxon>Flavobacterium</taxon>
    </lineage>
</organism>